<dbReference type="Proteomes" id="UP000032180">
    <property type="component" value="Chromosome 7"/>
</dbReference>
<accession>A0A0D9WXT2</accession>
<reference evidence="3" key="2">
    <citation type="submission" date="2013-12" db="EMBL/GenBank/DDBJ databases">
        <authorList>
            <person name="Yu Y."/>
            <person name="Lee S."/>
            <person name="de Baynast K."/>
            <person name="Wissotski M."/>
            <person name="Liu L."/>
            <person name="Talag J."/>
            <person name="Goicoechea J."/>
            <person name="Angelova A."/>
            <person name="Jetty R."/>
            <person name="Kudrna D."/>
            <person name="Golser W."/>
            <person name="Rivera L."/>
            <person name="Zhang J."/>
            <person name="Wing R."/>
        </authorList>
    </citation>
    <scope>NUCLEOTIDE SEQUENCE</scope>
</reference>
<sequence>MPGCKRGRVGRCRSAMGALRRCCCAAGHYRSVAGTTPPLLPRCTVMALPWVRLSAAVGGCCRGQADASSFRRSVGPIPPSTSGACHSRDGRRDVAVAVAGCLSWGKTDTPPAGAGTAGAWLVQPPRAVVPEGWRRRCTAAAAGRRPKAAGSRPSSGEGANTPAAVTSTPGRRRRCHRRGELQRRCGHSSNARCSTALRRTLQRQIQPRRTHAGVLRRRLTAAHKNHRANMARKVKVLALAATVEDANGVVLATPAPVPPPPSPPCPPRRRIADTVMCDMRSSNWSSPPLCSHHRHHLLPRRS</sequence>
<proteinExistence type="predicted"/>
<dbReference type="HOGENOM" id="CLU_960949_0_0_1"/>
<dbReference type="EnsemblPlants" id="LPERR07G09200.2">
    <property type="protein sequence ID" value="LPERR07G09200.2"/>
    <property type="gene ID" value="LPERR07G09200"/>
</dbReference>
<name>A0A0D9WXT2_9ORYZ</name>
<evidence type="ECO:0000313" key="2">
    <source>
        <dbReference type="EnsemblPlants" id="LPERR07G09200.2"/>
    </source>
</evidence>
<protein>
    <submittedName>
        <fullName evidence="2">Uncharacterized protein</fullName>
    </submittedName>
</protein>
<feature type="region of interest" description="Disordered" evidence="1">
    <location>
        <begin position="138"/>
        <end position="190"/>
    </location>
</feature>
<dbReference type="AlphaFoldDB" id="A0A0D9WXT2"/>
<evidence type="ECO:0000313" key="3">
    <source>
        <dbReference type="Proteomes" id="UP000032180"/>
    </source>
</evidence>
<evidence type="ECO:0000256" key="1">
    <source>
        <dbReference type="SAM" id="MobiDB-lite"/>
    </source>
</evidence>
<keyword evidence="3" id="KW-1185">Reference proteome</keyword>
<organism evidence="2 3">
    <name type="scientific">Leersia perrieri</name>
    <dbReference type="NCBI Taxonomy" id="77586"/>
    <lineage>
        <taxon>Eukaryota</taxon>
        <taxon>Viridiplantae</taxon>
        <taxon>Streptophyta</taxon>
        <taxon>Embryophyta</taxon>
        <taxon>Tracheophyta</taxon>
        <taxon>Spermatophyta</taxon>
        <taxon>Magnoliopsida</taxon>
        <taxon>Liliopsida</taxon>
        <taxon>Poales</taxon>
        <taxon>Poaceae</taxon>
        <taxon>BOP clade</taxon>
        <taxon>Oryzoideae</taxon>
        <taxon>Oryzeae</taxon>
        <taxon>Oryzinae</taxon>
        <taxon>Leersia</taxon>
    </lineage>
</organism>
<dbReference type="Gramene" id="LPERR07G09200.2">
    <property type="protein sequence ID" value="LPERR07G09200.2"/>
    <property type="gene ID" value="LPERR07G09200"/>
</dbReference>
<reference evidence="2" key="3">
    <citation type="submission" date="2015-04" db="UniProtKB">
        <authorList>
            <consortium name="EnsemblPlants"/>
        </authorList>
    </citation>
    <scope>IDENTIFICATION</scope>
</reference>
<feature type="compositionally biased region" description="Low complexity" evidence="1">
    <location>
        <begin position="138"/>
        <end position="153"/>
    </location>
</feature>
<reference evidence="2 3" key="1">
    <citation type="submission" date="2012-08" db="EMBL/GenBank/DDBJ databases">
        <title>Oryza genome evolution.</title>
        <authorList>
            <person name="Wing R.A."/>
        </authorList>
    </citation>
    <scope>NUCLEOTIDE SEQUENCE</scope>
</reference>